<dbReference type="AlphaFoldDB" id="A0A8S9ZP75"/>
<keyword evidence="5" id="KW-1185">Reference proteome</keyword>
<evidence type="ECO:0000313" key="5">
    <source>
        <dbReference type="Proteomes" id="UP000605970"/>
    </source>
</evidence>
<evidence type="ECO:0000256" key="2">
    <source>
        <dbReference type="SAM" id="MobiDB-lite"/>
    </source>
</evidence>
<feature type="region of interest" description="Disordered" evidence="2">
    <location>
        <begin position="207"/>
        <end position="234"/>
    </location>
</feature>
<dbReference type="InterPro" id="IPR018247">
    <property type="entry name" value="EF_Hand_1_Ca_BS"/>
</dbReference>
<dbReference type="PROSITE" id="PS50222">
    <property type="entry name" value="EF_HAND_2"/>
    <property type="match status" value="1"/>
</dbReference>
<dbReference type="SUPFAM" id="SSF47473">
    <property type="entry name" value="EF-hand"/>
    <property type="match status" value="1"/>
</dbReference>
<reference evidence="4" key="1">
    <citation type="journal article" date="2020" name="Ecol. Evol.">
        <title>Genome structure and content of the rice root-knot nematode (Meloidogyne graminicola).</title>
        <authorList>
            <person name="Phan N.T."/>
            <person name="Danchin E.G.J."/>
            <person name="Klopp C."/>
            <person name="Perfus-Barbeoch L."/>
            <person name="Kozlowski D.K."/>
            <person name="Koutsovoulos G.D."/>
            <person name="Lopez-Roques C."/>
            <person name="Bouchez O."/>
            <person name="Zahm M."/>
            <person name="Besnard G."/>
            <person name="Bellafiore S."/>
        </authorList>
    </citation>
    <scope>NUCLEOTIDE SEQUENCE</scope>
    <source>
        <strain evidence="4">VN-18</strain>
    </source>
</reference>
<dbReference type="EMBL" id="JABEBT010000045">
    <property type="protein sequence ID" value="KAF7635230.1"/>
    <property type="molecule type" value="Genomic_DNA"/>
</dbReference>
<dbReference type="PROSITE" id="PS00018">
    <property type="entry name" value="EF_HAND_1"/>
    <property type="match status" value="2"/>
</dbReference>
<dbReference type="InterPro" id="IPR011992">
    <property type="entry name" value="EF-hand-dom_pair"/>
</dbReference>
<evidence type="ECO:0000259" key="3">
    <source>
        <dbReference type="PROSITE" id="PS50222"/>
    </source>
</evidence>
<feature type="compositionally biased region" description="Low complexity" evidence="2">
    <location>
        <begin position="207"/>
        <end position="218"/>
    </location>
</feature>
<dbReference type="OrthoDB" id="293868at2759"/>
<dbReference type="Proteomes" id="UP000605970">
    <property type="component" value="Unassembled WGS sequence"/>
</dbReference>
<evidence type="ECO:0000313" key="4">
    <source>
        <dbReference type="EMBL" id="KAF7635230.1"/>
    </source>
</evidence>
<proteinExistence type="predicted"/>
<sequence length="291" mass="32972">MDKNNDNLLNYNEFINDINNSYINRKELGKLFFQAMDENNNNKINYNEFKMNNLSNNIQMQTIFLNRDFNKDGLIDLNEFLGILNYKIKESEEITKLTTISIKTNKTLYVSNDKFIDIYNSTNNIFQNKTTNPLITESDFHNVLNTSTTIIHAISKLTTKLQGELNNTITEEINATTSKATLNNSSTMQTIIQTARSSDSLKLQTISTTTPEPSTTLTNEGLLTQTSNSTPETSTLLINEEQTNTTKTQTSNSTTETSTFLINEEQINTTKTQTSNSTPETSTFLINEEQK</sequence>
<accession>A0A8S9ZP75</accession>
<dbReference type="Gene3D" id="1.10.238.10">
    <property type="entry name" value="EF-hand"/>
    <property type="match status" value="1"/>
</dbReference>
<name>A0A8S9ZP75_9BILA</name>
<evidence type="ECO:0000256" key="1">
    <source>
        <dbReference type="ARBA" id="ARBA00022837"/>
    </source>
</evidence>
<feature type="region of interest" description="Disordered" evidence="2">
    <location>
        <begin position="266"/>
        <end position="291"/>
    </location>
</feature>
<comment type="caution">
    <text evidence="4">The sequence shown here is derived from an EMBL/GenBank/DDBJ whole genome shotgun (WGS) entry which is preliminary data.</text>
</comment>
<dbReference type="InterPro" id="IPR002048">
    <property type="entry name" value="EF_hand_dom"/>
</dbReference>
<keyword evidence="1" id="KW-0106">Calcium</keyword>
<protein>
    <recommendedName>
        <fullName evidence="3">EF-hand domain-containing protein</fullName>
    </recommendedName>
</protein>
<feature type="compositionally biased region" description="Polar residues" evidence="2">
    <location>
        <begin position="266"/>
        <end position="285"/>
    </location>
</feature>
<feature type="domain" description="EF-hand" evidence="3">
    <location>
        <begin position="55"/>
        <end position="90"/>
    </location>
</feature>
<feature type="compositionally biased region" description="Polar residues" evidence="2">
    <location>
        <begin position="219"/>
        <end position="234"/>
    </location>
</feature>
<organism evidence="4 5">
    <name type="scientific">Meloidogyne graminicola</name>
    <dbReference type="NCBI Taxonomy" id="189291"/>
    <lineage>
        <taxon>Eukaryota</taxon>
        <taxon>Metazoa</taxon>
        <taxon>Ecdysozoa</taxon>
        <taxon>Nematoda</taxon>
        <taxon>Chromadorea</taxon>
        <taxon>Rhabditida</taxon>
        <taxon>Tylenchina</taxon>
        <taxon>Tylenchomorpha</taxon>
        <taxon>Tylenchoidea</taxon>
        <taxon>Meloidogynidae</taxon>
        <taxon>Meloidogyninae</taxon>
        <taxon>Meloidogyne</taxon>
    </lineage>
</organism>
<dbReference type="GO" id="GO:0005509">
    <property type="term" value="F:calcium ion binding"/>
    <property type="evidence" value="ECO:0007669"/>
    <property type="project" value="InterPro"/>
</dbReference>
<gene>
    <name evidence="4" type="ORF">Mgra_00005345</name>
</gene>